<dbReference type="Proteomes" id="UP000002745">
    <property type="component" value="Chromosome"/>
</dbReference>
<feature type="transmembrane region" description="Helical" evidence="1">
    <location>
        <begin position="70"/>
        <end position="89"/>
    </location>
</feature>
<evidence type="ECO:0000313" key="3">
    <source>
        <dbReference type="Proteomes" id="UP000002745"/>
    </source>
</evidence>
<dbReference type="KEGG" id="hba:Hbal_0898"/>
<dbReference type="EMBL" id="CP001678">
    <property type="protein sequence ID" value="ACT58592.1"/>
    <property type="molecule type" value="Genomic_DNA"/>
</dbReference>
<gene>
    <name evidence="2" type="ordered locus">Hbal_0898</name>
</gene>
<keyword evidence="1" id="KW-0472">Membrane</keyword>
<dbReference type="AlphaFoldDB" id="C6XQ75"/>
<keyword evidence="3" id="KW-1185">Reference proteome</keyword>
<name>C6XQ75_HIRBI</name>
<organism evidence="2 3">
    <name type="scientific">Hirschia baltica (strain ATCC 49814 / DSM 5838 / IFAM 1418)</name>
    <dbReference type="NCBI Taxonomy" id="582402"/>
    <lineage>
        <taxon>Bacteria</taxon>
        <taxon>Pseudomonadati</taxon>
        <taxon>Pseudomonadota</taxon>
        <taxon>Alphaproteobacteria</taxon>
        <taxon>Hyphomonadales</taxon>
        <taxon>Hyphomonadaceae</taxon>
        <taxon>Hirschia</taxon>
    </lineage>
</organism>
<feature type="transmembrane region" description="Helical" evidence="1">
    <location>
        <begin position="6"/>
        <end position="24"/>
    </location>
</feature>
<sequence>MQDLFPLLLNGVGGAVLGPILMKLVGGKGNLGTIMGLIGGVAGGVGAGQLSEMVNLDLASIMGGGDMMRMLANLIEGGVGGGILGVLAGKIAK</sequence>
<dbReference type="RefSeq" id="WP_015826742.1">
    <property type="nucleotide sequence ID" value="NC_012982.1"/>
</dbReference>
<keyword evidence="1" id="KW-0812">Transmembrane</keyword>
<protein>
    <submittedName>
        <fullName evidence="2">Uncharacterized protein</fullName>
    </submittedName>
</protein>
<dbReference type="eggNOG" id="ENOG503194Q">
    <property type="taxonomic scope" value="Bacteria"/>
</dbReference>
<evidence type="ECO:0000313" key="2">
    <source>
        <dbReference type="EMBL" id="ACT58592.1"/>
    </source>
</evidence>
<evidence type="ECO:0000256" key="1">
    <source>
        <dbReference type="SAM" id="Phobius"/>
    </source>
</evidence>
<dbReference type="HOGENOM" id="CLU_2395698_0_0_5"/>
<accession>C6XQ75</accession>
<feature type="transmembrane region" description="Helical" evidence="1">
    <location>
        <begin position="31"/>
        <end position="50"/>
    </location>
</feature>
<proteinExistence type="predicted"/>
<keyword evidence="1" id="KW-1133">Transmembrane helix</keyword>
<reference evidence="3" key="1">
    <citation type="journal article" date="2011" name="J. Bacteriol.">
        <title>Genome sequences of eight morphologically diverse alphaproteobacteria.</title>
        <authorList>
            <consortium name="US DOE Joint Genome Institute"/>
            <person name="Brown P.J."/>
            <person name="Kysela D.T."/>
            <person name="Buechlein A."/>
            <person name="Hemmerich C."/>
            <person name="Brun Y.V."/>
        </authorList>
    </citation>
    <scope>NUCLEOTIDE SEQUENCE [LARGE SCALE GENOMIC DNA]</scope>
    <source>
        <strain evidence="3">ATCC 49814 / DSM 5838 / IFAM 1418</strain>
    </source>
</reference>